<keyword evidence="1" id="KW-0472">Membrane</keyword>
<feature type="transmembrane region" description="Helical" evidence="1">
    <location>
        <begin position="120"/>
        <end position="140"/>
    </location>
</feature>
<keyword evidence="3" id="KW-1185">Reference proteome</keyword>
<dbReference type="EMBL" id="BTSX01000003">
    <property type="protein sequence ID" value="GMS89819.1"/>
    <property type="molecule type" value="Genomic_DNA"/>
</dbReference>
<accession>A0AAV5T805</accession>
<name>A0AAV5T805_9BILA</name>
<keyword evidence="1" id="KW-1133">Transmembrane helix</keyword>
<dbReference type="Proteomes" id="UP001432027">
    <property type="component" value="Unassembled WGS sequence"/>
</dbReference>
<reference evidence="2" key="1">
    <citation type="submission" date="2023-10" db="EMBL/GenBank/DDBJ databases">
        <title>Genome assembly of Pristionchus species.</title>
        <authorList>
            <person name="Yoshida K."/>
            <person name="Sommer R.J."/>
        </authorList>
    </citation>
    <scope>NUCLEOTIDE SEQUENCE</scope>
    <source>
        <strain evidence="2">RS0144</strain>
    </source>
</reference>
<feature type="non-terminal residue" evidence="2">
    <location>
        <position position="1"/>
    </location>
</feature>
<organism evidence="2 3">
    <name type="scientific">Pristionchus entomophagus</name>
    <dbReference type="NCBI Taxonomy" id="358040"/>
    <lineage>
        <taxon>Eukaryota</taxon>
        <taxon>Metazoa</taxon>
        <taxon>Ecdysozoa</taxon>
        <taxon>Nematoda</taxon>
        <taxon>Chromadorea</taxon>
        <taxon>Rhabditida</taxon>
        <taxon>Rhabditina</taxon>
        <taxon>Diplogasteromorpha</taxon>
        <taxon>Diplogasteroidea</taxon>
        <taxon>Neodiplogasteridae</taxon>
        <taxon>Pristionchus</taxon>
    </lineage>
</organism>
<gene>
    <name evidence="2" type="ORF">PENTCL1PPCAC_11994</name>
</gene>
<proteinExistence type="predicted"/>
<comment type="caution">
    <text evidence="2">The sequence shown here is derived from an EMBL/GenBank/DDBJ whole genome shotgun (WGS) entry which is preliminary data.</text>
</comment>
<dbReference type="AlphaFoldDB" id="A0AAV5T805"/>
<keyword evidence="1" id="KW-0812">Transmembrane</keyword>
<evidence type="ECO:0000313" key="3">
    <source>
        <dbReference type="Proteomes" id="UP001432027"/>
    </source>
</evidence>
<protein>
    <submittedName>
        <fullName evidence="2">Uncharacterized protein</fullName>
    </submittedName>
</protein>
<evidence type="ECO:0000313" key="2">
    <source>
        <dbReference type="EMBL" id="GMS89819.1"/>
    </source>
</evidence>
<evidence type="ECO:0000256" key="1">
    <source>
        <dbReference type="SAM" id="Phobius"/>
    </source>
</evidence>
<sequence>NDSKGVRMSAVQGETTLDDWRNQKKHTLDASSVIVSKSKKYIEFLSVNGRESIVAIYEDKQTNPDVMEKAIELIEYALAPFVEWAESSDFSMLMQKKGGMKGKDQTNTRIELEKKKKHQVILTAVRSIIVSFFVFFVCMLF</sequence>